<reference evidence="1 2" key="1">
    <citation type="journal article" date="2019" name="Int. J. Syst. Evol. Microbiol.">
        <title>The Global Catalogue of Microorganisms (GCM) 10K type strain sequencing project: providing services to taxonomists for standard genome sequencing and annotation.</title>
        <authorList>
            <consortium name="The Broad Institute Genomics Platform"/>
            <consortium name="The Broad Institute Genome Sequencing Center for Infectious Disease"/>
            <person name="Wu L."/>
            <person name="Ma J."/>
        </authorList>
    </citation>
    <scope>NUCLEOTIDE SEQUENCE [LARGE SCALE GENOMIC DNA]</scope>
    <source>
        <strain evidence="1 2">JCM 11117</strain>
    </source>
</reference>
<gene>
    <name evidence="1" type="ORF">GCM10009559_25850</name>
</gene>
<keyword evidence="2" id="KW-1185">Reference proteome</keyword>
<comment type="caution">
    <text evidence="1">The sequence shown here is derived from an EMBL/GenBank/DDBJ whole genome shotgun (WGS) entry which is preliminary data.</text>
</comment>
<dbReference type="EMBL" id="BAAAHP010000075">
    <property type="protein sequence ID" value="GAA0934903.1"/>
    <property type="molecule type" value="Genomic_DNA"/>
</dbReference>
<dbReference type="Proteomes" id="UP001499967">
    <property type="component" value="Unassembled WGS sequence"/>
</dbReference>
<evidence type="ECO:0000313" key="1">
    <source>
        <dbReference type="EMBL" id="GAA0934903.1"/>
    </source>
</evidence>
<name>A0ABN1Q033_9PSEU</name>
<organism evidence="1 2">
    <name type="scientific">Pseudonocardia zijingensis</name>
    <dbReference type="NCBI Taxonomy" id="153376"/>
    <lineage>
        <taxon>Bacteria</taxon>
        <taxon>Bacillati</taxon>
        <taxon>Actinomycetota</taxon>
        <taxon>Actinomycetes</taxon>
        <taxon>Pseudonocardiales</taxon>
        <taxon>Pseudonocardiaceae</taxon>
        <taxon>Pseudonocardia</taxon>
    </lineage>
</organism>
<protein>
    <submittedName>
        <fullName evidence="1">Uncharacterized protein</fullName>
    </submittedName>
</protein>
<sequence length="100" mass="11457">MPGAQTVVCLMHPRQDVTHHPLVPLLLQAGVAVWTQHPRSVNSAYRGWLGRRFPLAPPGRGRTTGRVFEITPSFEILLCCREFYARVDRTRRRARREQGP</sequence>
<proteinExistence type="predicted"/>
<evidence type="ECO:0000313" key="2">
    <source>
        <dbReference type="Proteomes" id="UP001499967"/>
    </source>
</evidence>
<accession>A0ABN1Q033</accession>